<evidence type="ECO:0000256" key="1">
    <source>
        <dbReference type="ARBA" id="ARBA00022670"/>
    </source>
</evidence>
<evidence type="ECO:0000256" key="3">
    <source>
        <dbReference type="ARBA" id="ARBA00022825"/>
    </source>
</evidence>
<protein>
    <submittedName>
        <fullName evidence="6">S9 family peptidase</fullName>
    </submittedName>
</protein>
<evidence type="ECO:0000259" key="4">
    <source>
        <dbReference type="Pfam" id="PF00326"/>
    </source>
</evidence>
<evidence type="ECO:0000313" key="7">
    <source>
        <dbReference type="Proteomes" id="UP000288227"/>
    </source>
</evidence>
<dbReference type="InterPro" id="IPR001375">
    <property type="entry name" value="Peptidase_S9_cat"/>
</dbReference>
<dbReference type="Gene3D" id="2.120.10.30">
    <property type="entry name" value="TolB, C-terminal domain"/>
    <property type="match status" value="1"/>
</dbReference>
<dbReference type="RefSeq" id="WP_127122718.1">
    <property type="nucleotide sequence ID" value="NZ_BHXQ01000004.1"/>
</dbReference>
<reference evidence="6 7" key="1">
    <citation type="submission" date="2018-11" db="EMBL/GenBank/DDBJ databases">
        <title>Chryseotalea sanarue gen. nov., sp., nov., a member of the family Cytophagaceae, isolated from a brackish lake in Hamamatsu Japan.</title>
        <authorList>
            <person name="Maejima Y."/>
            <person name="Iino T."/>
            <person name="Muraguchi Y."/>
            <person name="Fukuda K."/>
            <person name="Ohkuma M."/>
            <person name="Moriuchi R."/>
            <person name="Dohra H."/>
            <person name="Kimbara K."/>
            <person name="Shintani M."/>
        </authorList>
    </citation>
    <scope>NUCLEOTIDE SEQUENCE [LARGE SCALE GENOMIC DNA]</scope>
    <source>
        <strain evidence="6 7">Ys</strain>
    </source>
</reference>
<dbReference type="GO" id="GO:0006508">
    <property type="term" value="P:proteolysis"/>
    <property type="evidence" value="ECO:0007669"/>
    <property type="project" value="UniProtKB-KW"/>
</dbReference>
<dbReference type="Pfam" id="PF02897">
    <property type="entry name" value="Peptidase_S9_N"/>
    <property type="match status" value="1"/>
</dbReference>
<dbReference type="Gene3D" id="2.130.10.10">
    <property type="entry name" value="YVTN repeat-like/Quinoprotein amine dehydrogenase"/>
    <property type="match status" value="1"/>
</dbReference>
<dbReference type="PANTHER" id="PTHR42776:SF27">
    <property type="entry name" value="DIPEPTIDYL PEPTIDASE FAMILY MEMBER 6"/>
    <property type="match status" value="1"/>
</dbReference>
<dbReference type="InterPro" id="IPR011042">
    <property type="entry name" value="6-blade_b-propeller_TolB-like"/>
</dbReference>
<dbReference type="Gene3D" id="3.40.50.1820">
    <property type="entry name" value="alpha/beta hydrolase"/>
    <property type="match status" value="1"/>
</dbReference>
<dbReference type="OrthoDB" id="9812921at2"/>
<organism evidence="6 7">
    <name type="scientific">Chryseotalea sanaruensis</name>
    <dbReference type="NCBI Taxonomy" id="2482724"/>
    <lineage>
        <taxon>Bacteria</taxon>
        <taxon>Pseudomonadati</taxon>
        <taxon>Bacteroidota</taxon>
        <taxon>Cytophagia</taxon>
        <taxon>Cytophagales</taxon>
        <taxon>Chryseotaleaceae</taxon>
        <taxon>Chryseotalea</taxon>
    </lineage>
</organism>
<name>A0A401UB08_9BACT</name>
<dbReference type="PROSITE" id="PS51257">
    <property type="entry name" value="PROKAR_LIPOPROTEIN"/>
    <property type="match status" value="1"/>
</dbReference>
<dbReference type="EMBL" id="BHXQ01000004">
    <property type="protein sequence ID" value="GCC52070.1"/>
    <property type="molecule type" value="Genomic_DNA"/>
</dbReference>
<dbReference type="Pfam" id="PF00326">
    <property type="entry name" value="Peptidase_S9"/>
    <property type="match status" value="1"/>
</dbReference>
<dbReference type="PANTHER" id="PTHR42776">
    <property type="entry name" value="SERINE PEPTIDASE S9 FAMILY MEMBER"/>
    <property type="match status" value="1"/>
</dbReference>
<gene>
    <name evidence="6" type="ORF">SanaruYs_23020</name>
</gene>
<dbReference type="PRINTS" id="PR00862">
    <property type="entry name" value="PROLIGOPTASE"/>
</dbReference>
<evidence type="ECO:0000313" key="6">
    <source>
        <dbReference type="EMBL" id="GCC52070.1"/>
    </source>
</evidence>
<accession>A0A401UB08</accession>
<feature type="domain" description="Peptidase S9 prolyl oligopeptidase catalytic" evidence="4">
    <location>
        <begin position="426"/>
        <end position="636"/>
    </location>
</feature>
<keyword evidence="2" id="KW-0378">Hydrolase</keyword>
<dbReference type="AlphaFoldDB" id="A0A401UB08"/>
<dbReference type="InterPro" id="IPR023302">
    <property type="entry name" value="Pept_S9A_N"/>
</dbReference>
<proteinExistence type="predicted"/>
<dbReference type="GO" id="GO:0004252">
    <property type="term" value="F:serine-type endopeptidase activity"/>
    <property type="evidence" value="ECO:0007669"/>
    <property type="project" value="InterPro"/>
</dbReference>
<keyword evidence="7" id="KW-1185">Reference proteome</keyword>
<feature type="domain" description="Peptidase S9A N-terminal" evidence="5">
    <location>
        <begin position="90"/>
        <end position="363"/>
    </location>
</feature>
<keyword evidence="1" id="KW-0645">Protease</keyword>
<dbReference type="InterPro" id="IPR002470">
    <property type="entry name" value="Peptidase_S9A"/>
</dbReference>
<comment type="caution">
    <text evidence="6">The sequence shown here is derived from an EMBL/GenBank/DDBJ whole genome shotgun (WGS) entry which is preliminary data.</text>
</comment>
<dbReference type="InterPro" id="IPR015943">
    <property type="entry name" value="WD40/YVTN_repeat-like_dom_sf"/>
</dbReference>
<dbReference type="SUPFAM" id="SSF82171">
    <property type="entry name" value="DPP6 N-terminal domain-like"/>
    <property type="match status" value="1"/>
</dbReference>
<dbReference type="Proteomes" id="UP000288227">
    <property type="component" value="Unassembled WGS sequence"/>
</dbReference>
<sequence length="652" mass="73015">MKYTERILALTLLAIIWQSCSQTKEKPEIPAYTIAQFMDIVQISGGAFSPDETKLLISSKATGIFNAYEIDIATGEQKPLTSSNDNAIFAQSYFPEDGRVLFTSDRGGNEITHLFVRSNEGNTIDLIKDSTAKAQFYGWSHNKKLMYYASNGRDKRYFDLYRIQLGNEQEGNVYPATLVYKNEEGYDIGSISNDDRYIALTKTITTTNNDMYLLDTQSGKVKHLSAHEGEVSFNPQYFSLDGKKLFYTTDEGSEFAYLASYNIATGEKEKVEEAPWDIMGSYISRNGTYRVTVINNDARTEIKIYDESYGGNEIKIEGLPDGDVTGVNISDSEKLMSFYVTSSKSPANLFVYNFETKEIKQLTNSMSKEINPEHLVAGEVVRFKSFDGMEIPCLLYKPKTLVEGEKSPALLWIHGGPGGQTRLNYSPIIQHLVNHGYTILAVNNRGSSGYGKSFYAADDRKHGDVDLKDCVESKKLLASLGYVDMDKVGILGGSYGGYMVMAALTFTPEEFKVGVNLFGVTNWLRTLKSIPPWWASFRNALYTELGDPNTIDSVALYNKSPLFFTQNITKPFIVFQGSNDPRVLQVESDEIVANARKNNVPVEYIIFPDEGHGFVKKENNIKTSQEMLKFLDKYLKGLPDDQAGEQVVSPVK</sequence>
<dbReference type="InterPro" id="IPR029058">
    <property type="entry name" value="AB_hydrolase_fold"/>
</dbReference>
<dbReference type="SUPFAM" id="SSF53474">
    <property type="entry name" value="alpha/beta-Hydrolases"/>
    <property type="match status" value="1"/>
</dbReference>
<evidence type="ECO:0000256" key="2">
    <source>
        <dbReference type="ARBA" id="ARBA00022801"/>
    </source>
</evidence>
<evidence type="ECO:0000259" key="5">
    <source>
        <dbReference type="Pfam" id="PF02897"/>
    </source>
</evidence>
<keyword evidence="3" id="KW-0720">Serine protease</keyword>